<keyword evidence="5" id="KW-1185">Reference proteome</keyword>
<dbReference type="Gene3D" id="1.20.1050.10">
    <property type="match status" value="1"/>
</dbReference>
<dbReference type="PANTHER" id="PTHR44051">
    <property type="entry name" value="GLUTATHIONE S-TRANSFERASE-RELATED"/>
    <property type="match status" value="1"/>
</dbReference>
<gene>
    <name evidence="4" type="ORF">TW72_10145</name>
</gene>
<dbReference type="CDD" id="cd03188">
    <property type="entry name" value="GST_C_Beta"/>
    <property type="match status" value="1"/>
</dbReference>
<dbReference type="EMBL" id="JXXZ01000008">
    <property type="protein sequence ID" value="KJY99240.1"/>
    <property type="molecule type" value="Genomic_DNA"/>
</dbReference>
<dbReference type="InterPro" id="IPR040079">
    <property type="entry name" value="Glutathione_S-Trfase"/>
</dbReference>
<dbReference type="GO" id="GO:0016740">
    <property type="term" value="F:transferase activity"/>
    <property type="evidence" value="ECO:0007669"/>
    <property type="project" value="UniProtKB-KW"/>
</dbReference>
<reference evidence="4 5" key="1">
    <citation type="journal article" date="2015" name="BMC Genomics">
        <title>Genome mining reveals unlocked bioactive potential of marine Gram-negative bacteria.</title>
        <authorList>
            <person name="Machado H."/>
            <person name="Sonnenschein E.C."/>
            <person name="Melchiorsen J."/>
            <person name="Gram L."/>
        </authorList>
    </citation>
    <scope>NUCLEOTIDE SEQUENCE [LARGE SCALE GENOMIC DNA]</scope>
    <source>
        <strain evidence="4 5">S3137</strain>
    </source>
</reference>
<dbReference type="Pfam" id="PF02798">
    <property type="entry name" value="GST_N"/>
    <property type="match status" value="1"/>
</dbReference>
<dbReference type="InterPro" id="IPR036249">
    <property type="entry name" value="Thioredoxin-like_sf"/>
</dbReference>
<dbReference type="InterPro" id="IPR036282">
    <property type="entry name" value="Glutathione-S-Trfase_C_sf"/>
</dbReference>
<dbReference type="Pfam" id="PF00043">
    <property type="entry name" value="GST_C"/>
    <property type="match status" value="1"/>
</dbReference>
<dbReference type="AlphaFoldDB" id="A0A0F4PUU2"/>
<dbReference type="RefSeq" id="WP_045979370.1">
    <property type="nucleotide sequence ID" value="NZ_JXXY01000007.1"/>
</dbReference>
<evidence type="ECO:0000313" key="4">
    <source>
        <dbReference type="EMBL" id="KJY99240.1"/>
    </source>
</evidence>
<dbReference type="SUPFAM" id="SSF52833">
    <property type="entry name" value="Thioredoxin-like"/>
    <property type="match status" value="1"/>
</dbReference>
<accession>A0A0F4PUU2</accession>
<dbReference type="GeneID" id="58228851"/>
<dbReference type="InterPro" id="IPR010987">
    <property type="entry name" value="Glutathione-S-Trfase_C-like"/>
</dbReference>
<dbReference type="Proteomes" id="UP000033664">
    <property type="component" value="Unassembled WGS sequence"/>
</dbReference>
<organism evidence="4 5">
    <name type="scientific">Pseudoalteromonas ruthenica</name>
    <dbReference type="NCBI Taxonomy" id="151081"/>
    <lineage>
        <taxon>Bacteria</taxon>
        <taxon>Pseudomonadati</taxon>
        <taxon>Pseudomonadota</taxon>
        <taxon>Gammaproteobacteria</taxon>
        <taxon>Alteromonadales</taxon>
        <taxon>Pseudoalteromonadaceae</taxon>
        <taxon>Pseudoalteromonas</taxon>
    </lineage>
</organism>
<comment type="similarity">
    <text evidence="1">Belongs to the GST superfamily.</text>
</comment>
<dbReference type="SFLD" id="SFLDG00358">
    <property type="entry name" value="Main_(cytGST)"/>
    <property type="match status" value="1"/>
</dbReference>
<dbReference type="InterPro" id="IPR004046">
    <property type="entry name" value="GST_C"/>
</dbReference>
<dbReference type="SFLD" id="SFLDS00019">
    <property type="entry name" value="Glutathione_Transferase_(cytos"/>
    <property type="match status" value="1"/>
</dbReference>
<evidence type="ECO:0000259" key="3">
    <source>
        <dbReference type="PROSITE" id="PS50405"/>
    </source>
</evidence>
<dbReference type="PROSITE" id="PS50405">
    <property type="entry name" value="GST_CTER"/>
    <property type="match status" value="1"/>
</dbReference>
<dbReference type="OrthoDB" id="5740960at2"/>
<dbReference type="CDD" id="cd03057">
    <property type="entry name" value="GST_N_Beta"/>
    <property type="match status" value="1"/>
</dbReference>
<proteinExistence type="inferred from homology"/>
<dbReference type="PATRIC" id="fig|151081.8.peg.1867"/>
<protein>
    <submittedName>
        <fullName evidence="4">Glutathione S-transferase</fullName>
    </submittedName>
</protein>
<dbReference type="PANTHER" id="PTHR44051:SF8">
    <property type="entry name" value="GLUTATHIONE S-TRANSFERASE GSTA"/>
    <property type="match status" value="1"/>
</dbReference>
<dbReference type="eggNOG" id="COG0625">
    <property type="taxonomic scope" value="Bacteria"/>
</dbReference>
<dbReference type="PROSITE" id="PS50404">
    <property type="entry name" value="GST_NTER"/>
    <property type="match status" value="1"/>
</dbReference>
<feature type="domain" description="GST N-terminal" evidence="2">
    <location>
        <begin position="1"/>
        <end position="81"/>
    </location>
</feature>
<evidence type="ECO:0000259" key="2">
    <source>
        <dbReference type="PROSITE" id="PS50404"/>
    </source>
</evidence>
<sequence>MKLYYKPGACSMASHIILNELEVDFKLERVDTDKGQTETGGNYSEINSKGYVPALAVDNQKILTENPAILEYLADLKPQLELAPSIGTWQRYQLREQLAYLSSELHKSFSPFFSGAELTATQRQAAQTKIGKRLAPIEAQLSTGSLYLQGDTFSVADAYAFVIINWSQFIGFPLTPWPAINAFWQRVNARPSVRKAMHTEGLVSEQVTS</sequence>
<dbReference type="SFLD" id="SFLDG01150">
    <property type="entry name" value="Main.1:_Beta-like"/>
    <property type="match status" value="1"/>
</dbReference>
<dbReference type="SUPFAM" id="SSF47616">
    <property type="entry name" value="GST C-terminal domain-like"/>
    <property type="match status" value="1"/>
</dbReference>
<comment type="caution">
    <text evidence="4">The sequence shown here is derived from an EMBL/GenBank/DDBJ whole genome shotgun (WGS) entry which is preliminary data.</text>
</comment>
<dbReference type="Gene3D" id="3.40.30.10">
    <property type="entry name" value="Glutaredoxin"/>
    <property type="match status" value="1"/>
</dbReference>
<evidence type="ECO:0000256" key="1">
    <source>
        <dbReference type="RuleBase" id="RU003494"/>
    </source>
</evidence>
<evidence type="ECO:0000313" key="5">
    <source>
        <dbReference type="Proteomes" id="UP000033664"/>
    </source>
</evidence>
<dbReference type="InterPro" id="IPR004045">
    <property type="entry name" value="Glutathione_S-Trfase_N"/>
</dbReference>
<keyword evidence="4" id="KW-0808">Transferase</keyword>
<name>A0A0F4PUU2_9GAMM</name>
<feature type="domain" description="GST C-terminal" evidence="3">
    <location>
        <begin position="87"/>
        <end position="209"/>
    </location>
</feature>